<evidence type="ECO:0000313" key="20">
    <source>
        <dbReference type="Proteomes" id="UP001385499"/>
    </source>
</evidence>
<dbReference type="Pfam" id="PF04055">
    <property type="entry name" value="Radical_SAM"/>
    <property type="match status" value="2"/>
</dbReference>
<dbReference type="GO" id="GO:0141093">
    <property type="term" value="F:5-amino-6-(D-ribitylamino)uracil--L-tyrosine 4-hydroxyphenyl transferase activity"/>
    <property type="evidence" value="ECO:0007669"/>
    <property type="project" value="UniProtKB-EC"/>
</dbReference>
<feature type="domain" description="Radical SAM core" evidence="18">
    <location>
        <begin position="48"/>
        <end position="293"/>
    </location>
</feature>
<evidence type="ECO:0000256" key="5">
    <source>
        <dbReference type="ARBA" id="ARBA00010826"/>
    </source>
</evidence>
<feature type="domain" description="Radical SAM core" evidence="18">
    <location>
        <begin position="455"/>
        <end position="694"/>
    </location>
</feature>
<dbReference type="InterPro" id="IPR006638">
    <property type="entry name" value="Elp3/MiaA/NifB-like_rSAM"/>
</dbReference>
<evidence type="ECO:0000256" key="10">
    <source>
        <dbReference type="ARBA" id="ARBA00022679"/>
    </source>
</evidence>
<evidence type="ECO:0000256" key="17">
    <source>
        <dbReference type="ARBA" id="ARBA00048974"/>
    </source>
</evidence>
<keyword evidence="14" id="KW-0411">Iron-sulfur</keyword>
<evidence type="ECO:0000256" key="2">
    <source>
        <dbReference type="ARBA" id="ARBA00003692"/>
    </source>
</evidence>
<dbReference type="Gene3D" id="3.20.20.70">
    <property type="entry name" value="Aldolase class I"/>
    <property type="match status" value="2"/>
</dbReference>
<dbReference type="SMART" id="SM00729">
    <property type="entry name" value="Elp3"/>
    <property type="match status" value="2"/>
</dbReference>
<keyword evidence="20" id="KW-1185">Reference proteome</keyword>
<evidence type="ECO:0000256" key="1">
    <source>
        <dbReference type="ARBA" id="ARBA00001966"/>
    </source>
</evidence>
<comment type="caution">
    <text evidence="19">The sequence shown here is derived from an EMBL/GenBank/DDBJ whole genome shotgun (WGS) entry which is preliminary data.</text>
</comment>
<evidence type="ECO:0000256" key="6">
    <source>
        <dbReference type="ARBA" id="ARBA00012126"/>
    </source>
</evidence>
<comment type="similarity">
    <text evidence="4">In the C-terminal section; belongs to the radical SAM superfamily. CofH family.</text>
</comment>
<dbReference type="InterPro" id="IPR007197">
    <property type="entry name" value="rSAM"/>
</dbReference>
<accession>A0ABU8TF88</accession>
<dbReference type="SFLD" id="SFLDG01388">
    <property type="entry name" value="7_8-didemethyl-8-hydroxy-5-dea"/>
    <property type="match status" value="2"/>
</dbReference>
<protein>
    <recommendedName>
        <fullName evidence="8">FO synthase</fullName>
        <ecNumber evidence="7">2.5.1.147</ecNumber>
        <ecNumber evidence="6">4.3.1.32</ecNumber>
    </recommendedName>
</protein>
<evidence type="ECO:0000256" key="16">
    <source>
        <dbReference type="ARBA" id="ARBA00048468"/>
    </source>
</evidence>
<dbReference type="InterPro" id="IPR013785">
    <property type="entry name" value="Aldolase_TIM"/>
</dbReference>
<keyword evidence="12" id="KW-0479">Metal-binding</keyword>
<dbReference type="Pfam" id="PF19288">
    <property type="entry name" value="CofH_C"/>
    <property type="match status" value="1"/>
</dbReference>
<comment type="catalytic activity">
    <reaction evidence="17">
        <text>5-amino-5-(4-hydroxybenzyl)-6-(D-ribitylimino)-5,6-dihydrouracil + S-adenosyl-L-methionine = 7,8-didemethyl-8-hydroxy-5-deazariboflavin + 5'-deoxyadenosine + L-methionine + NH4(+) + H(+)</text>
        <dbReference type="Rhea" id="RHEA:55204"/>
        <dbReference type="ChEBI" id="CHEBI:15378"/>
        <dbReference type="ChEBI" id="CHEBI:17319"/>
        <dbReference type="ChEBI" id="CHEBI:28938"/>
        <dbReference type="ChEBI" id="CHEBI:57844"/>
        <dbReference type="ChEBI" id="CHEBI:59789"/>
        <dbReference type="ChEBI" id="CHEBI:59904"/>
        <dbReference type="ChEBI" id="CHEBI:85936"/>
        <dbReference type="EC" id="4.3.1.32"/>
    </reaction>
</comment>
<sequence>MTDLHHTLGLPDFGPNNLDLNELIATQDIAGLMAQARARRDANFGSLMTYSPKVFIPLTKTCRDVCHYCTFAKPPKAGQKIYLSPEEVLEIAREGEKAGCHEALFTLGEKPELRYRAVREALDVLGFETTLDYLAHVAALVRDETKLLPHLNPGTLTVQDFEMLRPMSASMGMMLETTSARLSERGGPHFGSPDKDPAARLASLDAAGQAQVPFTTGLLIGIGETREERIDALLKIRDSHDRYGHVQEVIIQNFMPKSDTKMRANPPADPIEHQWTIAAARLILQEEISLQAPPNLAAGTGAELLEAGINDWGGVSPVTIDHVNPEAPWPSLEKLSAITAREGKTLAPRLTAYPRYIHDADRWIDAKMQTSVLRASDTSGLAFEGPWVPGSHESPRPMAKGGGVDSAIQIILDIRPGTALNEDQIVTLFSARGDSFDAVCAHANALRQDVNGDRSHYVVTRNINYTNVCTYGCKFCAFAKGKTHEELRGPAYDLDMGEFSRRVAEAWSRGGTEICLQGGINPGYTGETYLNLLRHAKQAAPGIHIHAFSPLEIWQGAATLGLSLTDYLAKLKAEGLASLPGTAAEILDDEIRTLIAPDKITTDQWFQVMRAAHSIGLKSTSTIMYGHVEKPKHWARHLMRLRAHQLDYGGFTEFVPLPFVALEAPIYLQGKSRKGPTWREAVLMHAVARIVFFDVIDHIQASWVKMGPEGAAICLNSGADDMGGTLMNESITRAAGAVHGQEFAPWQMEDLIHSIGREPCQRSTTYGPVSTERQQRAMQAAPLEQMINTPFKARKQRQPQTA</sequence>
<keyword evidence="10 19" id="KW-0808">Transferase</keyword>
<dbReference type="EC" id="2.5.1.147" evidence="7"/>
<dbReference type="HAMAP" id="MF_01612">
    <property type="entry name" value="FO_synth_sub2"/>
    <property type="match status" value="1"/>
</dbReference>
<dbReference type="InterPro" id="IPR058240">
    <property type="entry name" value="rSAM_sf"/>
</dbReference>
<dbReference type="SFLD" id="SFLDS00029">
    <property type="entry name" value="Radical_SAM"/>
    <property type="match status" value="3"/>
</dbReference>
<dbReference type="NCBIfam" id="TIGR03551">
    <property type="entry name" value="F420_cofH"/>
    <property type="match status" value="1"/>
</dbReference>
<dbReference type="NCBIfam" id="TIGR00423">
    <property type="entry name" value="CofH family radical SAM protein"/>
    <property type="match status" value="1"/>
</dbReference>
<reference evidence="19 20" key="1">
    <citation type="submission" date="2024-02" db="EMBL/GenBank/DDBJ databases">
        <title>Roseibium algae sp. nov., isolated from marine alga (Grateloupia sp.), showing potential in myo-inositol conversion.</title>
        <authorList>
            <person name="Wang Y."/>
        </authorList>
    </citation>
    <scope>NUCLEOTIDE SEQUENCE [LARGE SCALE GENOMIC DNA]</scope>
    <source>
        <strain evidence="19 20">H3510</strain>
    </source>
</reference>
<comment type="pathway">
    <text evidence="3">Cofactor biosynthesis; coenzyme F0 biosynthesis.</text>
</comment>
<name>A0ABU8TF88_9HYPH</name>
<dbReference type="EMBL" id="JBAKIA010000001">
    <property type="protein sequence ID" value="MEJ8472825.1"/>
    <property type="molecule type" value="Genomic_DNA"/>
</dbReference>
<keyword evidence="13" id="KW-0408">Iron</keyword>
<evidence type="ECO:0000256" key="12">
    <source>
        <dbReference type="ARBA" id="ARBA00022723"/>
    </source>
</evidence>
<evidence type="ECO:0000256" key="14">
    <source>
        <dbReference type="ARBA" id="ARBA00023014"/>
    </source>
</evidence>
<dbReference type="SFLD" id="SFLDG01389">
    <property type="entry name" value="menaquinone_synthsis_involved"/>
    <property type="match status" value="1"/>
</dbReference>
<evidence type="ECO:0000256" key="9">
    <source>
        <dbReference type="ARBA" id="ARBA00022485"/>
    </source>
</evidence>
<dbReference type="PANTHER" id="PTHR43076">
    <property type="entry name" value="FO SYNTHASE (COFH)"/>
    <property type="match status" value="1"/>
</dbReference>
<dbReference type="InterPro" id="IPR034405">
    <property type="entry name" value="F420"/>
</dbReference>
<dbReference type="SFLD" id="SFLDF00294">
    <property type="entry name" value="7_8-didemethyl-8-hydroxy-5-dea"/>
    <property type="match status" value="1"/>
</dbReference>
<dbReference type="InterPro" id="IPR019940">
    <property type="entry name" value="CofH_family"/>
</dbReference>
<evidence type="ECO:0000313" key="19">
    <source>
        <dbReference type="EMBL" id="MEJ8472825.1"/>
    </source>
</evidence>
<dbReference type="PANTHER" id="PTHR43076:SF1">
    <property type="entry name" value="LIPOYL SYNTHASE 2"/>
    <property type="match status" value="1"/>
</dbReference>
<evidence type="ECO:0000256" key="15">
    <source>
        <dbReference type="ARBA" id="ARBA00023239"/>
    </source>
</evidence>
<keyword evidence="9" id="KW-0004">4Fe-4S</keyword>
<dbReference type="RefSeq" id="WP_340272303.1">
    <property type="nucleotide sequence ID" value="NZ_JBAKIA010000001.1"/>
</dbReference>
<dbReference type="EC" id="4.3.1.32" evidence="6"/>
<keyword evidence="15" id="KW-0456">Lyase</keyword>
<dbReference type="PROSITE" id="PS51918">
    <property type="entry name" value="RADICAL_SAM"/>
    <property type="match status" value="2"/>
</dbReference>
<dbReference type="SFLD" id="SFLDF00343">
    <property type="entry name" value="aminofutalosine_synthase_(mqnE"/>
    <property type="match status" value="1"/>
</dbReference>
<evidence type="ECO:0000256" key="13">
    <source>
        <dbReference type="ARBA" id="ARBA00023004"/>
    </source>
</evidence>
<dbReference type="SFLD" id="SFLDG01064">
    <property type="entry name" value="F420__menaquinone_cofactor_bio"/>
    <property type="match status" value="3"/>
</dbReference>
<comment type="catalytic activity">
    <reaction evidence="16">
        <text>5-amino-6-(D-ribitylamino)uracil + L-tyrosine + S-adenosyl-L-methionine = 5-amino-5-(4-hydroxybenzyl)-6-(D-ribitylimino)-5,6-dihydrouracil + 2-iminoacetate + 5'-deoxyadenosine + L-methionine + H(+)</text>
        <dbReference type="Rhea" id="RHEA:55200"/>
        <dbReference type="ChEBI" id="CHEBI:15378"/>
        <dbReference type="ChEBI" id="CHEBI:15934"/>
        <dbReference type="ChEBI" id="CHEBI:17319"/>
        <dbReference type="ChEBI" id="CHEBI:57844"/>
        <dbReference type="ChEBI" id="CHEBI:58315"/>
        <dbReference type="ChEBI" id="CHEBI:59789"/>
        <dbReference type="ChEBI" id="CHEBI:77846"/>
        <dbReference type="ChEBI" id="CHEBI:85936"/>
        <dbReference type="EC" id="2.5.1.147"/>
    </reaction>
</comment>
<evidence type="ECO:0000256" key="3">
    <source>
        <dbReference type="ARBA" id="ARBA00004712"/>
    </source>
</evidence>
<dbReference type="HAMAP" id="MF_01611">
    <property type="entry name" value="FO_synth_sub1"/>
    <property type="match status" value="1"/>
</dbReference>
<keyword evidence="11" id="KW-0949">S-adenosyl-L-methionine</keyword>
<organism evidence="19 20">
    <name type="scientific">Roseibium algae</name>
    <dbReference type="NCBI Taxonomy" id="3123038"/>
    <lineage>
        <taxon>Bacteria</taxon>
        <taxon>Pseudomonadati</taxon>
        <taxon>Pseudomonadota</taxon>
        <taxon>Alphaproteobacteria</taxon>
        <taxon>Hyphomicrobiales</taxon>
        <taxon>Stappiaceae</taxon>
        <taxon>Roseibium</taxon>
    </lineage>
</organism>
<dbReference type="NCBIfam" id="TIGR03550">
    <property type="entry name" value="F420_cofG"/>
    <property type="match status" value="1"/>
</dbReference>
<dbReference type="InterPro" id="IPR019939">
    <property type="entry name" value="CofG_family"/>
</dbReference>
<gene>
    <name evidence="19" type="primary">cofH</name>
    <name evidence="19" type="ORF">V6575_01890</name>
</gene>
<dbReference type="InterPro" id="IPR020050">
    <property type="entry name" value="FO_synthase_su2"/>
</dbReference>
<evidence type="ECO:0000256" key="8">
    <source>
        <dbReference type="ARBA" id="ARBA00022220"/>
    </source>
</evidence>
<dbReference type="CDD" id="cd01335">
    <property type="entry name" value="Radical_SAM"/>
    <property type="match status" value="2"/>
</dbReference>
<dbReference type="NCBIfam" id="NF004884">
    <property type="entry name" value="PRK06245.1"/>
    <property type="match status" value="1"/>
</dbReference>
<comment type="function">
    <text evidence="2">Catalyzes the radical-mediated synthesis of 7,8-didemethyl-8-hydroxy-5-deazariboflavin (FO) from 5-amino-6-(D-ribitylamino)uracil and L-tyrosine.</text>
</comment>
<dbReference type="InterPro" id="IPR045567">
    <property type="entry name" value="CofH/MnqC-like_C"/>
</dbReference>
<evidence type="ECO:0000256" key="7">
    <source>
        <dbReference type="ARBA" id="ARBA00012289"/>
    </source>
</evidence>
<proteinExistence type="inferred from homology"/>
<dbReference type="SUPFAM" id="SSF102114">
    <property type="entry name" value="Radical SAM enzymes"/>
    <property type="match status" value="2"/>
</dbReference>
<evidence type="ECO:0000256" key="11">
    <source>
        <dbReference type="ARBA" id="ARBA00022691"/>
    </source>
</evidence>
<evidence type="ECO:0000259" key="18">
    <source>
        <dbReference type="PROSITE" id="PS51918"/>
    </source>
</evidence>
<comment type="cofactor">
    <cofactor evidence="1">
        <name>[4Fe-4S] cluster</name>
        <dbReference type="ChEBI" id="CHEBI:49883"/>
    </cofactor>
</comment>
<evidence type="ECO:0000256" key="4">
    <source>
        <dbReference type="ARBA" id="ARBA00010051"/>
    </source>
</evidence>
<dbReference type="Proteomes" id="UP001385499">
    <property type="component" value="Unassembled WGS sequence"/>
</dbReference>
<comment type="similarity">
    <text evidence="5">In the N-terminal section; belongs to the radical SAM superfamily. CofG family.</text>
</comment>